<feature type="domain" description="Transcription regulator TrmB N-terminal" evidence="1">
    <location>
        <begin position="26"/>
        <end position="90"/>
    </location>
</feature>
<proteinExistence type="predicted"/>
<sequence length="282" mass="30728">MTIIITTSVGSRRTQMDRDIVGQLVSLGFSQYEARAYIGLIGQEPMTGYALGNLTQVPQPKVYETLRRLADKRAVIQIGSDPARFVAVPPDHLLSQLDGDFRRRLAEAKAGLAEIGRNHGEEELRVLRTLRTWSAIERRAVALIDAAERHVSLSTHSDQIAGIESAARRADVRGVRLHVLCLGGLGLELSRGQVRSHDGVFEPDRQARKFAVAADDRHALWARAADGVRWECMAASDPLLAAVVSDHVRHELRLQAVAADFGPELEARYGPGLGGLLAPGTA</sequence>
<name>A0A5P8KFE5_9ACTN</name>
<dbReference type="Proteomes" id="UP000327294">
    <property type="component" value="Chromosome"/>
</dbReference>
<protein>
    <recommendedName>
        <fullName evidence="1">Transcription regulator TrmB N-terminal domain-containing protein</fullName>
    </recommendedName>
</protein>
<evidence type="ECO:0000259" key="1">
    <source>
        <dbReference type="Pfam" id="PF01978"/>
    </source>
</evidence>
<keyword evidence="3" id="KW-1185">Reference proteome</keyword>
<reference evidence="2 3" key="1">
    <citation type="submission" date="2019-10" db="EMBL/GenBank/DDBJ databases">
        <title>Streptomyces sp. strain GY16 isolated from leaves of Broussonetia papyrifera.</title>
        <authorList>
            <person name="Mo P."/>
        </authorList>
    </citation>
    <scope>NUCLEOTIDE SEQUENCE [LARGE SCALE GENOMIC DNA]</scope>
    <source>
        <strain evidence="2 3">GY16</strain>
    </source>
</reference>
<evidence type="ECO:0000313" key="3">
    <source>
        <dbReference type="Proteomes" id="UP000327294"/>
    </source>
</evidence>
<dbReference type="AlphaFoldDB" id="A0A5P8KFE5"/>
<gene>
    <name evidence="2" type="ORF">F9278_42355</name>
</gene>
<dbReference type="InterPro" id="IPR051797">
    <property type="entry name" value="TrmB-like"/>
</dbReference>
<dbReference type="EMBL" id="CP045096">
    <property type="protein sequence ID" value="QFR01735.1"/>
    <property type="molecule type" value="Genomic_DNA"/>
</dbReference>
<dbReference type="InterPro" id="IPR036388">
    <property type="entry name" value="WH-like_DNA-bd_sf"/>
</dbReference>
<dbReference type="Pfam" id="PF01978">
    <property type="entry name" value="TrmB"/>
    <property type="match status" value="1"/>
</dbReference>
<dbReference type="PANTHER" id="PTHR34293">
    <property type="entry name" value="HTH-TYPE TRANSCRIPTIONAL REGULATOR TRMBL2"/>
    <property type="match status" value="1"/>
</dbReference>
<dbReference type="KEGG" id="sphv:F9278_42355"/>
<evidence type="ECO:0000313" key="2">
    <source>
        <dbReference type="EMBL" id="QFR01735.1"/>
    </source>
</evidence>
<accession>A0A5P8KFE5</accession>
<organism evidence="2 3">
    <name type="scientific">Streptomyces phaeolivaceus</name>
    <dbReference type="NCBI Taxonomy" id="2653200"/>
    <lineage>
        <taxon>Bacteria</taxon>
        <taxon>Bacillati</taxon>
        <taxon>Actinomycetota</taxon>
        <taxon>Actinomycetes</taxon>
        <taxon>Kitasatosporales</taxon>
        <taxon>Streptomycetaceae</taxon>
        <taxon>Streptomyces</taxon>
    </lineage>
</organism>
<dbReference type="PANTHER" id="PTHR34293:SF1">
    <property type="entry name" value="HTH-TYPE TRANSCRIPTIONAL REGULATOR TRMBL2"/>
    <property type="match status" value="1"/>
</dbReference>
<dbReference type="InterPro" id="IPR002831">
    <property type="entry name" value="Tscrpt_reg_TrmB_N"/>
</dbReference>
<dbReference type="Gene3D" id="1.10.10.10">
    <property type="entry name" value="Winged helix-like DNA-binding domain superfamily/Winged helix DNA-binding domain"/>
    <property type="match status" value="1"/>
</dbReference>